<dbReference type="PANTHER" id="PTHR18870">
    <property type="entry name" value="PROTEIN TAG-278-RELATED"/>
    <property type="match status" value="1"/>
</dbReference>
<evidence type="ECO:0000256" key="3">
    <source>
        <dbReference type="SAM" id="MobiDB-lite"/>
    </source>
</evidence>
<comment type="caution">
    <text evidence="4">The sequence shown here is derived from an EMBL/GenBank/DDBJ whole genome shotgun (WGS) entry which is preliminary data.</text>
</comment>
<protein>
    <submittedName>
        <fullName evidence="4">Uncharacterized protein</fullName>
    </submittedName>
</protein>
<accession>A0ABN8LI35</accession>
<feature type="compositionally biased region" description="Basic and acidic residues" evidence="3">
    <location>
        <begin position="2456"/>
        <end position="2477"/>
    </location>
</feature>
<feature type="region of interest" description="Disordered" evidence="3">
    <location>
        <begin position="2452"/>
        <end position="2557"/>
    </location>
</feature>
<feature type="coiled-coil region" evidence="2">
    <location>
        <begin position="43"/>
        <end position="84"/>
    </location>
</feature>
<feature type="compositionally biased region" description="Basic and acidic residues" evidence="3">
    <location>
        <begin position="2530"/>
        <end position="2541"/>
    </location>
</feature>
<feature type="region of interest" description="Disordered" evidence="3">
    <location>
        <begin position="2672"/>
        <end position="2692"/>
    </location>
</feature>
<gene>
    <name evidence="4" type="ORF">PEVE_00032735</name>
</gene>
<reference evidence="4 5" key="1">
    <citation type="submission" date="2022-05" db="EMBL/GenBank/DDBJ databases">
        <authorList>
            <consortium name="Genoscope - CEA"/>
            <person name="William W."/>
        </authorList>
    </citation>
    <scope>NUCLEOTIDE SEQUENCE [LARGE SCALE GENOMIC DNA]</scope>
</reference>
<feature type="compositionally biased region" description="Polar residues" evidence="3">
    <location>
        <begin position="2673"/>
        <end position="2686"/>
    </location>
</feature>
<feature type="region of interest" description="Disordered" evidence="3">
    <location>
        <begin position="2756"/>
        <end position="2776"/>
    </location>
</feature>
<feature type="region of interest" description="Disordered" evidence="3">
    <location>
        <begin position="1"/>
        <end position="31"/>
    </location>
</feature>
<feature type="region of interest" description="Disordered" evidence="3">
    <location>
        <begin position="1400"/>
        <end position="1421"/>
    </location>
</feature>
<feature type="compositionally biased region" description="Polar residues" evidence="3">
    <location>
        <begin position="2728"/>
        <end position="2743"/>
    </location>
</feature>
<feature type="coiled-coil region" evidence="2">
    <location>
        <begin position="2216"/>
        <end position="2243"/>
    </location>
</feature>
<feature type="coiled-coil region" evidence="2">
    <location>
        <begin position="2330"/>
        <end position="2420"/>
    </location>
</feature>
<feature type="region of interest" description="Disordered" evidence="3">
    <location>
        <begin position="2708"/>
        <end position="2743"/>
    </location>
</feature>
<organism evidence="4 5">
    <name type="scientific">Porites evermanni</name>
    <dbReference type="NCBI Taxonomy" id="104178"/>
    <lineage>
        <taxon>Eukaryota</taxon>
        <taxon>Metazoa</taxon>
        <taxon>Cnidaria</taxon>
        <taxon>Anthozoa</taxon>
        <taxon>Hexacorallia</taxon>
        <taxon>Scleractinia</taxon>
        <taxon>Fungiina</taxon>
        <taxon>Poritidae</taxon>
        <taxon>Porites</taxon>
    </lineage>
</organism>
<evidence type="ECO:0000313" key="5">
    <source>
        <dbReference type="Proteomes" id="UP001159427"/>
    </source>
</evidence>
<name>A0ABN8LI35_9CNID</name>
<dbReference type="PANTHER" id="PTHR18870:SF9">
    <property type="entry name" value="PROTEIN TAG-278-RELATED"/>
    <property type="match status" value="1"/>
</dbReference>
<evidence type="ECO:0000313" key="4">
    <source>
        <dbReference type="EMBL" id="CAH3016779.1"/>
    </source>
</evidence>
<feature type="region of interest" description="Disordered" evidence="3">
    <location>
        <begin position="1281"/>
        <end position="1304"/>
    </location>
</feature>
<evidence type="ECO:0000256" key="2">
    <source>
        <dbReference type="SAM" id="Coils"/>
    </source>
</evidence>
<sequence>MEDSDSGGLISTEDDPSEESSGSTGHAHMEKKISKLKLKLRGFQNVVEERDTYRQEVQNLEVKIEELIKEREQLNTEHAQELVVLSSSFQEHLSQVSQFQDQAEDPTVLKLKIDFEKEIQKLRTTIEDKNYHIGNLQNKLLEAQLELENELDKHEEETEKLRASLGSGERDFEKLIEERLSEVRSQYEKELEELRARIENQEESTGGEYSDGSSSSDNRNKNLQQKRDSENRDENVANDFESLLEQERTKYRVEVMAVKDRLTHQHQVELDDLITKLEKSNSEVEELKQVLRQEKMNSAKLNAENNEFARLDNGEIENDSPRENGNGNVKSVIVVSHDGKGDTASGMESLRTELHAHYQQQIEQVAKRLSEEYQGELDDSLNKMEEEWEQQLERQKNEYEEKIAALQRQLKSQYQNDLDQVTADMDDQIQGLRDSHSQEIAELLGKLRELSEERRRSVIQQDTTEQQVVIIKEECRSKVSSLEQELRVEKDKVVEYQRQMDAVEAQVQAFKAEKQQEVKMIEEEMRRQCKALVEKKSNELKERYQSELSEKVNKVEQHWRKLYEEDIGKTRSELEESNRTLKDKYERQVSDIMVQMDEVQQRSREVLMQEKMQFEAQQKEEFERQLSEVKEELQSYKNRYFELEKENQSLSEKYERDLSELRNKMSEVEGRYKQDKSLEEENLTTLKSELELYKNKLQELQDGKKSLMENYEAQLTNMRKKYEDMEEGEIKTLQEEVNVYVKKAASLEEEKKILLEKYESEISALKSTIGALRDVIESRNSEVNILEENKHKMSLTVSELQQNLASVKKAYAELEQKQEMDNKNAEELEVLELKLSGLMRDLEDSQNNCYELQEAKRASDNKHCEEVESLKSKLEEKSSDAQNKEQQLITVIRDRENLEQELNKLQKEFDELHEKNLDLESSLRKVSDEHSMEISMLQKGSSELREREQGLFDNEKQRLEDRVEQLESELQESREQYERLEAAKKLSDEQHAADVESLMSELNILRNLRAEVEQLRKLEKEKENYELEVSKMKEDIDSLTAKIKELQDVNNGSSQEIVQLQNELETLRAAPVAVDFEDKFLEEIELLKTLTEQQASTIQELEEEGHNKFGVLLSQHEKELEILKEELEEQISKKREQLSRDSAAKRQKLKDEYEGKLRVLYEDLVAEKTRIKDLMKLNEDLSRKLSYSQEESSLLAEEIERLKEIEEKFAETEEQEKHASELERVVAEYKGKIHSLEEKICNLETRGEEKDTTDGDSEKEKEQSLKEFKEKIESLEIELSSAKKEADSMREELKSVQEKSEHDLNKLAETYDEKLKKTGEEQNQLLARLEENKKDYQQSVSSIESEKEALKEQLSNAFGENEKLQTMVKHLDTAKQAVVHMYDEKIEALVGDLEDASERASSAEETLKQSSSRFASKQEELEREVTELREANKRLIEQHDSSIHSLEGTISSEAGSKEALEQKIAELLEESRSEKLKLQGKVEEAFADKQRLTDEFEAKIKVLEDELISEKNESAAIKQMIEEQNQELNKHVTRLQEMESIVLGKESTITTQKETIDLVTNKLDQEIEKTSRLEKEMRALMENQSSEYVHSLERIRNDLKQEYEENNEQLKKNYENIFAKMEEEHRVSREEIAAEVESLKGMVENLEQLNQLKDEEHEGLMTEQVTRHEARLEKMETNFKEEKNSLETKIKDANKELDEVKAEKQTLVEKHKVDLTVLESRLMQEHHAQLKNAVQDAELVKREKEKIKEEYENEIESLKDQLTFESAFQADLLSQHEVEIRSQRESLEKEHKKKIDLLNETIQERIRELEVTKEEKAAEMEELKFKLEESQLELGALREKYTTQQDAAIKNLQEQLQEKIKECENLKEQIGVEVVQLSSRVETLSAEKDMLGISEETENMKLGYEVMLASLRVENNELKNQVESLKEEMTRTLNAHQQEIDFTKTELEKQYKQREARINKKHSEEFSNLMEKLEDLVQQENASKALTEEHMKDIGTLRSEFDHKFQRLLREKQDEMESLKKQLEQQSNLHILEYQELIKKKDIEISDLQRDVKSLHSGIDAYKDEAHNYQKGLNKANEELTKLRRENSELYRKLREEIEKSRGRYTTEGQRTMEQLQLENERLKRENERLKNLMNGSSFANGVGHSQNFSEGSHVLQLIKLMEQLMKEKNTLEIKLRQEILDLKTKFGVLGDSSRTSFNNTSVISVSISPEKQLSRDALVDMLQELRDNKAKQEEDIKSHVQETENMISEIKRMMDSTEFTDIRLQDMLHSQMNHLEQQRRVLVQRLWQLREKHRAVEEKISRQLTGIHSSQNSSNSDSARSKCYESIIEENLRREKELLVLKRQQVEDLNTRIAREKLALERHSKEKQCLEKEMKEKEKLESELASQRRDLERRWIGRMKEKEFQLKREKEILDESKRRDEAENILLRESSSRPTERNVFGDVRSPVRLPLASHPIKEVGRYKKESEKPRDRKEHVPGPYNQTLSYPKPMHKPFGDFSLRGEQGSKDRRAVSDSLESWSYKNTKRSSSKKRDQAKTKRAEVQVPRLDLSSDDSDLDLGITNGSGSWEIDLNDGDDSDLDLYGTHSINAFDNVEADWELQLEKELKQISVSGVAPSGDDSTDVRHQTALVNGGISEEVKESQVTSADKAPSTQYGSKIDLDWLRKLSFDYTHPSVSKSHPRTSTANGMDERTQPFSITDVSRITTEVASLPKDVASRQIPREQDRSLNTRTQANLARPRPSSSHYELDSLFSLRRQSSKESGIDSPSSVRSEPAISGSVIANPRRRSLRSDRFPGVYLLNVDEYVDRHLVRSSEEVAKIRDLSPSEKRFDL</sequence>
<proteinExistence type="predicted"/>
<feature type="compositionally biased region" description="Basic and acidic residues" evidence="3">
    <location>
        <begin position="225"/>
        <end position="235"/>
    </location>
</feature>
<feature type="region of interest" description="Disordered" evidence="3">
    <location>
        <begin position="197"/>
        <end position="241"/>
    </location>
</feature>
<dbReference type="Proteomes" id="UP001159427">
    <property type="component" value="Unassembled WGS sequence"/>
</dbReference>
<keyword evidence="5" id="KW-1185">Reference proteome</keyword>
<feature type="coiled-coil region" evidence="2">
    <location>
        <begin position="571"/>
        <end position="922"/>
    </location>
</feature>
<feature type="coiled-coil region" evidence="2">
    <location>
        <begin position="270"/>
        <end position="304"/>
    </location>
</feature>
<evidence type="ECO:0000256" key="1">
    <source>
        <dbReference type="ARBA" id="ARBA00023054"/>
    </source>
</evidence>
<feature type="coiled-coil region" evidence="2">
    <location>
        <begin position="378"/>
        <end position="531"/>
    </location>
</feature>
<feature type="region of interest" description="Disordered" evidence="3">
    <location>
        <begin position="1242"/>
        <end position="1267"/>
    </location>
</feature>
<keyword evidence="1 2" id="KW-0175">Coiled coil</keyword>
<dbReference type="EMBL" id="CALNXI010000048">
    <property type="protein sequence ID" value="CAH3016779.1"/>
    <property type="molecule type" value="Genomic_DNA"/>
</dbReference>
<feature type="coiled-coil region" evidence="2">
    <location>
        <begin position="1908"/>
        <end position="2182"/>
    </location>
</feature>
<feature type="compositionally biased region" description="Low complexity" evidence="3">
    <location>
        <begin position="203"/>
        <end position="216"/>
    </location>
</feature>